<comment type="caution">
    <text evidence="2">The sequence shown here is derived from an EMBL/GenBank/DDBJ whole genome shotgun (WGS) entry which is preliminary data.</text>
</comment>
<feature type="compositionally biased region" description="Polar residues" evidence="1">
    <location>
        <begin position="96"/>
        <end position="112"/>
    </location>
</feature>
<dbReference type="AlphaFoldDB" id="A0A834LV26"/>
<evidence type="ECO:0000256" key="1">
    <source>
        <dbReference type="SAM" id="MobiDB-lite"/>
    </source>
</evidence>
<dbReference type="Proteomes" id="UP000626092">
    <property type="component" value="Unassembled WGS sequence"/>
</dbReference>
<reference evidence="2" key="1">
    <citation type="submission" date="2019-11" db="EMBL/GenBank/DDBJ databases">
        <authorList>
            <person name="Liu Y."/>
            <person name="Hou J."/>
            <person name="Li T.-Q."/>
            <person name="Guan C.-H."/>
            <person name="Wu X."/>
            <person name="Wu H.-Z."/>
            <person name="Ling F."/>
            <person name="Zhang R."/>
            <person name="Shi X.-G."/>
            <person name="Ren J.-P."/>
            <person name="Chen E.-F."/>
            <person name="Sun J.-M."/>
        </authorList>
    </citation>
    <scope>NUCLEOTIDE SEQUENCE</scope>
    <source>
        <strain evidence="2">Adult_tree_wgs_1</strain>
        <tissue evidence="2">Leaves</tissue>
    </source>
</reference>
<dbReference type="EMBL" id="WJXA01000002">
    <property type="protein sequence ID" value="KAF7151722.1"/>
    <property type="molecule type" value="Genomic_DNA"/>
</dbReference>
<evidence type="ECO:0000313" key="2">
    <source>
        <dbReference type="EMBL" id="KAF7151722.1"/>
    </source>
</evidence>
<protein>
    <submittedName>
        <fullName evidence="2">Uncharacterized protein</fullName>
    </submittedName>
</protein>
<gene>
    <name evidence="2" type="ORF">RHSIM_Rhsim02G0192500</name>
</gene>
<accession>A0A834LV26</accession>
<organism evidence="2 3">
    <name type="scientific">Rhododendron simsii</name>
    <name type="common">Sims's rhododendron</name>
    <dbReference type="NCBI Taxonomy" id="118357"/>
    <lineage>
        <taxon>Eukaryota</taxon>
        <taxon>Viridiplantae</taxon>
        <taxon>Streptophyta</taxon>
        <taxon>Embryophyta</taxon>
        <taxon>Tracheophyta</taxon>
        <taxon>Spermatophyta</taxon>
        <taxon>Magnoliopsida</taxon>
        <taxon>eudicotyledons</taxon>
        <taxon>Gunneridae</taxon>
        <taxon>Pentapetalae</taxon>
        <taxon>asterids</taxon>
        <taxon>Ericales</taxon>
        <taxon>Ericaceae</taxon>
        <taxon>Ericoideae</taxon>
        <taxon>Rhodoreae</taxon>
        <taxon>Rhododendron</taxon>
    </lineage>
</organism>
<feature type="region of interest" description="Disordered" evidence="1">
    <location>
        <begin position="1"/>
        <end position="39"/>
    </location>
</feature>
<proteinExistence type="predicted"/>
<evidence type="ECO:0000313" key="3">
    <source>
        <dbReference type="Proteomes" id="UP000626092"/>
    </source>
</evidence>
<feature type="region of interest" description="Disordered" evidence="1">
    <location>
        <begin position="94"/>
        <end position="128"/>
    </location>
</feature>
<dbReference type="OrthoDB" id="1751651at2759"/>
<name>A0A834LV26_RHOSS</name>
<sequence length="457" mass="50072">MDLPQPESDVGPEAYPSPLETIQGLGKGYRSFDESSSNFPRFPGLPVIPGIHIPLQSDDSAVRGSQFVQGTSSCQTAGADVDPENLAERIAVGAQAGTSTSSAEPLNTSDAGGSNAPPRPPRDVDTIPPLPSGLGPMPYNHFYSNGPGGFTEKFRTEYSIPDDVLVDRVSTDRIPFGEDFIVLPLFAITEGGVRFPVSPFLRYFLSDYKLAPIQVAVNTWRILNSAIWLAKSNNLPFTLGDLMLMYMVSRNPKYDKYYLTTGQHFDHLVDRLYDTEKWGNVLVKVSGNFEWGPINPLLDHPFPIRSGSKIERPYRIPRARGFPGHGDVPDCSAPNKRLLVTGRWPNLIALLRGANRDAPTLLDYEQHSAAEGEDQRAAKKAKAAVDVEVVSTHRAEGDPDNPDEPSAAFIPDFVCSDGHVIAADDSLEESPLLAMTLLKGLAFPRTWRTFKRGRPTT</sequence>
<keyword evidence="3" id="KW-1185">Reference proteome</keyword>